<accession>A0A285D0E3</accession>
<proteinExistence type="predicted"/>
<dbReference type="OrthoDB" id="7475241at2"/>
<protein>
    <submittedName>
        <fullName evidence="2">Cobalt-precorrin 5A hydrolase</fullName>
    </submittedName>
</protein>
<evidence type="ECO:0000313" key="2">
    <source>
        <dbReference type="EMBL" id="SNX73272.1"/>
    </source>
</evidence>
<reference evidence="3" key="1">
    <citation type="submission" date="2017-08" db="EMBL/GenBank/DDBJ databases">
        <authorList>
            <person name="Varghese N."/>
            <person name="Submissions S."/>
        </authorList>
    </citation>
    <scope>NUCLEOTIDE SEQUENCE [LARGE SCALE GENOMIC DNA]</scope>
    <source>
        <strain evidence="3">JA234</strain>
    </source>
</reference>
<dbReference type="Pfam" id="PF01890">
    <property type="entry name" value="CbiG_C"/>
    <property type="match status" value="1"/>
</dbReference>
<dbReference type="InterPro" id="IPR002750">
    <property type="entry name" value="CobE/GbiG_C"/>
</dbReference>
<sequence length="127" mass="12563">MIVAGLGFRSTATDADLAAALALAGQAPDRLATLDAKAGALATLARRLGLPVVGVAEAAVRGQVTPTRSARIEARFGTGSLAEAVALVAAGPGARLIGPRIKAGPVTVALAATNEHSGLQDMKDSAQ</sequence>
<dbReference type="Proteomes" id="UP000219467">
    <property type="component" value="Unassembled WGS sequence"/>
</dbReference>
<keyword evidence="3" id="KW-1185">Reference proteome</keyword>
<organism evidence="2 3">
    <name type="scientific">Cereibacter ovatus</name>
    <dbReference type="NCBI Taxonomy" id="439529"/>
    <lineage>
        <taxon>Bacteria</taxon>
        <taxon>Pseudomonadati</taxon>
        <taxon>Pseudomonadota</taxon>
        <taxon>Alphaproteobacteria</taxon>
        <taxon>Rhodobacterales</taxon>
        <taxon>Paracoccaceae</taxon>
        <taxon>Cereibacter</taxon>
    </lineage>
</organism>
<keyword evidence="2" id="KW-0378">Hydrolase</keyword>
<gene>
    <name evidence="2" type="ORF">SAMN05878503_11516</name>
</gene>
<dbReference type="AlphaFoldDB" id="A0A285D0E3"/>
<dbReference type="EMBL" id="OAOQ01000015">
    <property type="protein sequence ID" value="SNX73272.1"/>
    <property type="molecule type" value="Genomic_DNA"/>
</dbReference>
<evidence type="ECO:0000313" key="3">
    <source>
        <dbReference type="Proteomes" id="UP000219467"/>
    </source>
</evidence>
<name>A0A285D0E3_9RHOB</name>
<dbReference type="RefSeq" id="WP_097031320.1">
    <property type="nucleotide sequence ID" value="NZ_OAOQ01000015.1"/>
</dbReference>
<dbReference type="SUPFAM" id="SSF159664">
    <property type="entry name" value="CobE/GbiG C-terminal domain-like"/>
    <property type="match status" value="1"/>
</dbReference>
<dbReference type="InterPro" id="IPR036518">
    <property type="entry name" value="CobE/GbiG_C_sf"/>
</dbReference>
<feature type="domain" description="CobE/GbiG C-terminal" evidence="1">
    <location>
        <begin position="2"/>
        <end position="111"/>
    </location>
</feature>
<evidence type="ECO:0000259" key="1">
    <source>
        <dbReference type="Pfam" id="PF01890"/>
    </source>
</evidence>
<dbReference type="Gene3D" id="3.30.420.180">
    <property type="entry name" value="CobE/GbiG C-terminal domain"/>
    <property type="match status" value="1"/>
</dbReference>
<dbReference type="GO" id="GO:0016787">
    <property type="term" value="F:hydrolase activity"/>
    <property type="evidence" value="ECO:0007669"/>
    <property type="project" value="UniProtKB-KW"/>
</dbReference>
<dbReference type="GO" id="GO:0009236">
    <property type="term" value="P:cobalamin biosynthetic process"/>
    <property type="evidence" value="ECO:0007669"/>
    <property type="project" value="InterPro"/>
</dbReference>